<evidence type="ECO:0000313" key="2">
    <source>
        <dbReference type="Proteomes" id="UP000694843"/>
    </source>
</evidence>
<proteinExistence type="inferred from homology"/>
<dbReference type="OMA" id="CVTMPIT"/>
<dbReference type="SUPFAM" id="SSF81296">
    <property type="entry name" value="E set domains"/>
    <property type="match status" value="1"/>
</dbReference>
<reference evidence="3" key="1">
    <citation type="submission" date="2025-08" db="UniProtKB">
        <authorList>
            <consortium name="RefSeq"/>
        </authorList>
    </citation>
    <scope>IDENTIFICATION</scope>
    <source>
        <tissue evidence="3">Whole organism</tissue>
    </source>
</reference>
<name>A0A8B7NDQ9_HYAAZ</name>
<dbReference type="Proteomes" id="UP000694843">
    <property type="component" value="Unplaced"/>
</dbReference>
<protein>
    <submittedName>
        <fullName evidence="3">Vacuolar protein sorting-associated protein 26C isoform X1</fullName>
    </submittedName>
</protein>
<dbReference type="GeneID" id="108668974"/>
<dbReference type="RefSeq" id="XP_018011742.1">
    <property type="nucleotide sequence ID" value="XM_018156253.2"/>
</dbReference>
<evidence type="ECO:0000313" key="3">
    <source>
        <dbReference type="RefSeq" id="XP_018011742.1"/>
    </source>
</evidence>
<evidence type="ECO:0000256" key="1">
    <source>
        <dbReference type="ARBA" id="ARBA00009100"/>
    </source>
</evidence>
<dbReference type="InterPro" id="IPR028934">
    <property type="entry name" value="Vps26-related"/>
</dbReference>
<accession>A0A8B7NDQ9</accession>
<dbReference type="Gene3D" id="2.60.40.640">
    <property type="match status" value="2"/>
</dbReference>
<dbReference type="InterPro" id="IPR014756">
    <property type="entry name" value="Ig_E-set"/>
</dbReference>
<dbReference type="InterPro" id="IPR014752">
    <property type="entry name" value="Arrestin-like_C"/>
</dbReference>
<comment type="similarity">
    <text evidence="1">Belongs to the VPS26 family.</text>
</comment>
<keyword evidence="2" id="KW-1185">Reference proteome</keyword>
<dbReference type="AlphaFoldDB" id="A0A8B7NDQ9"/>
<sequence length="303" mass="33224">MTAPILEIVLKRPSKIYNPGETLYGCLVVSNPCKSDLKHDGIIMQLEGVLSILIPPSKQGLIDTVVNSLKPTVLHSEVLEICRAGKFPHGTSELPFEVLLPISSPKKPIYETFHGNSINIHYALRCTVKRSLLSKPLIQMTEFLVEHKPSSCPLPPRVREFSLTPANVNNAGERSRLPNFSITGRLDSDMCSLSKPLTGEICVQECSGGVVNSIEVQLHRLETCGNPADHLAPTETSEVQSWQVCDGDVARGLAIPLCLPLPRVFTCATVSSRNFAIGFEVIIQVAFCNDHLVKETIPIVLER</sequence>
<dbReference type="PANTHER" id="PTHR12233">
    <property type="entry name" value="VACUOLAR PROTEIN SORTING 26 RELATED"/>
    <property type="match status" value="1"/>
</dbReference>
<dbReference type="OrthoDB" id="10263384at2759"/>
<dbReference type="Pfam" id="PF03643">
    <property type="entry name" value="Vps26"/>
    <property type="match status" value="1"/>
</dbReference>
<dbReference type="KEGG" id="hazt:108668974"/>
<gene>
    <name evidence="3" type="primary">LOC108668974</name>
</gene>
<dbReference type="GO" id="GO:0006886">
    <property type="term" value="P:intracellular protein transport"/>
    <property type="evidence" value="ECO:0007669"/>
    <property type="project" value="InterPro"/>
</dbReference>
<organism evidence="2 3">
    <name type="scientific">Hyalella azteca</name>
    <name type="common">Amphipod</name>
    <dbReference type="NCBI Taxonomy" id="294128"/>
    <lineage>
        <taxon>Eukaryota</taxon>
        <taxon>Metazoa</taxon>
        <taxon>Ecdysozoa</taxon>
        <taxon>Arthropoda</taxon>
        <taxon>Crustacea</taxon>
        <taxon>Multicrustacea</taxon>
        <taxon>Malacostraca</taxon>
        <taxon>Eumalacostraca</taxon>
        <taxon>Peracarida</taxon>
        <taxon>Amphipoda</taxon>
        <taxon>Senticaudata</taxon>
        <taxon>Talitrida</taxon>
        <taxon>Talitroidea</taxon>
        <taxon>Hyalellidae</taxon>
        <taxon>Hyalella</taxon>
    </lineage>
</organism>